<feature type="region of interest" description="Disordered" evidence="1">
    <location>
        <begin position="58"/>
        <end position="122"/>
    </location>
</feature>
<name>A0A813A7Q5_9DINO</name>
<dbReference type="Proteomes" id="UP000601435">
    <property type="component" value="Unassembled WGS sequence"/>
</dbReference>
<proteinExistence type="predicted"/>
<feature type="compositionally biased region" description="Low complexity" evidence="1">
    <location>
        <begin position="84"/>
        <end position="95"/>
    </location>
</feature>
<gene>
    <name evidence="2" type="ORF">SNEC2469_LOCUS26639</name>
</gene>
<dbReference type="EMBL" id="CAJNJA010054585">
    <property type="protein sequence ID" value="CAE7853631.1"/>
    <property type="molecule type" value="Genomic_DNA"/>
</dbReference>
<comment type="caution">
    <text evidence="2">The sequence shown here is derived from an EMBL/GenBank/DDBJ whole genome shotgun (WGS) entry which is preliminary data.</text>
</comment>
<sequence>MSSLATLRCLKTKSARSTARIRVQGLVAGLLSASSTRRLDTEASRIQRRQVWPCATSLARRRTTSVSGSRSLRRSAMQTRPTRRAAASSSSSSSRNGPESPPQSSSRSSRVSRACSRRTGLL</sequence>
<evidence type="ECO:0000313" key="3">
    <source>
        <dbReference type="Proteomes" id="UP000601435"/>
    </source>
</evidence>
<evidence type="ECO:0000313" key="2">
    <source>
        <dbReference type="EMBL" id="CAE7853631.1"/>
    </source>
</evidence>
<keyword evidence="3" id="KW-1185">Reference proteome</keyword>
<feature type="compositionally biased region" description="Low complexity" evidence="1">
    <location>
        <begin position="104"/>
        <end position="122"/>
    </location>
</feature>
<reference evidence="2" key="1">
    <citation type="submission" date="2021-02" db="EMBL/GenBank/DDBJ databases">
        <authorList>
            <person name="Dougan E. K."/>
            <person name="Rhodes N."/>
            <person name="Thang M."/>
            <person name="Chan C."/>
        </authorList>
    </citation>
    <scope>NUCLEOTIDE SEQUENCE</scope>
</reference>
<accession>A0A813A7Q5</accession>
<organism evidence="2 3">
    <name type="scientific">Symbiodinium necroappetens</name>
    <dbReference type="NCBI Taxonomy" id="1628268"/>
    <lineage>
        <taxon>Eukaryota</taxon>
        <taxon>Sar</taxon>
        <taxon>Alveolata</taxon>
        <taxon>Dinophyceae</taxon>
        <taxon>Suessiales</taxon>
        <taxon>Symbiodiniaceae</taxon>
        <taxon>Symbiodinium</taxon>
    </lineage>
</organism>
<evidence type="ECO:0000256" key="1">
    <source>
        <dbReference type="SAM" id="MobiDB-lite"/>
    </source>
</evidence>
<dbReference type="AlphaFoldDB" id="A0A813A7Q5"/>
<protein>
    <submittedName>
        <fullName evidence="2">Uncharacterized protein</fullName>
    </submittedName>
</protein>